<evidence type="ECO:0000313" key="2">
    <source>
        <dbReference type="Proteomes" id="UP001611415"/>
    </source>
</evidence>
<gene>
    <name evidence="1" type="ORF">ACH49W_00660</name>
</gene>
<dbReference type="RefSeq" id="WP_357400818.1">
    <property type="nucleotide sequence ID" value="NZ_JBEYCD010000001.1"/>
</dbReference>
<organism evidence="1 2">
    <name type="scientific">Nocardia xishanensis</name>
    <dbReference type="NCBI Taxonomy" id="238964"/>
    <lineage>
        <taxon>Bacteria</taxon>
        <taxon>Bacillati</taxon>
        <taxon>Actinomycetota</taxon>
        <taxon>Actinomycetes</taxon>
        <taxon>Mycobacteriales</taxon>
        <taxon>Nocardiaceae</taxon>
        <taxon>Nocardia</taxon>
    </lineage>
</organism>
<sequence length="140" mass="15357">MAIGECAALQSPGAPGTPARPVARPEKVPCEWIGSVYRLVQYGSCTEPRVNVKQTQRDSTGRLVYHYCFAYDWQAGTCYDVADWSEPLRVDCGTPGSVMVTAVFHEITPVRNCPLDQNGATARTWDKRNLTICMRGSDGG</sequence>
<accession>A0ABW7WRN2</accession>
<proteinExistence type="predicted"/>
<evidence type="ECO:0000313" key="1">
    <source>
        <dbReference type="EMBL" id="MFI2471864.1"/>
    </source>
</evidence>
<name>A0ABW7WRN2_9NOCA</name>
<reference evidence="1 2" key="1">
    <citation type="submission" date="2024-10" db="EMBL/GenBank/DDBJ databases">
        <title>The Natural Products Discovery Center: Release of the First 8490 Sequenced Strains for Exploring Actinobacteria Biosynthetic Diversity.</title>
        <authorList>
            <person name="Kalkreuter E."/>
            <person name="Kautsar S.A."/>
            <person name="Yang D."/>
            <person name="Bader C.D."/>
            <person name="Teijaro C.N."/>
            <person name="Fluegel L."/>
            <person name="Davis C.M."/>
            <person name="Simpson J.R."/>
            <person name="Lauterbach L."/>
            <person name="Steele A.D."/>
            <person name="Gui C."/>
            <person name="Meng S."/>
            <person name="Li G."/>
            <person name="Viehrig K."/>
            <person name="Ye F."/>
            <person name="Su P."/>
            <person name="Kiefer A.F."/>
            <person name="Nichols A."/>
            <person name="Cepeda A.J."/>
            <person name="Yan W."/>
            <person name="Fan B."/>
            <person name="Jiang Y."/>
            <person name="Adhikari A."/>
            <person name="Zheng C.-J."/>
            <person name="Schuster L."/>
            <person name="Cowan T.M."/>
            <person name="Smanski M.J."/>
            <person name="Chevrette M.G."/>
            <person name="De Carvalho L.P.S."/>
            <person name="Shen B."/>
        </authorList>
    </citation>
    <scope>NUCLEOTIDE SEQUENCE [LARGE SCALE GENOMIC DNA]</scope>
    <source>
        <strain evidence="1 2">NPDC019275</strain>
    </source>
</reference>
<protein>
    <submittedName>
        <fullName evidence="1">Uncharacterized protein</fullName>
    </submittedName>
</protein>
<keyword evidence="2" id="KW-1185">Reference proteome</keyword>
<dbReference type="EMBL" id="JBIRYO010000001">
    <property type="protein sequence ID" value="MFI2471864.1"/>
    <property type="molecule type" value="Genomic_DNA"/>
</dbReference>
<comment type="caution">
    <text evidence="1">The sequence shown here is derived from an EMBL/GenBank/DDBJ whole genome shotgun (WGS) entry which is preliminary data.</text>
</comment>
<dbReference type="Proteomes" id="UP001611415">
    <property type="component" value="Unassembled WGS sequence"/>
</dbReference>